<evidence type="ECO:0000256" key="12">
    <source>
        <dbReference type="SAM" id="Phobius"/>
    </source>
</evidence>
<dbReference type="InterPro" id="IPR036890">
    <property type="entry name" value="HATPase_C_sf"/>
</dbReference>
<dbReference type="CDD" id="cd19410">
    <property type="entry name" value="HK9-like_sensor"/>
    <property type="match status" value="1"/>
</dbReference>
<dbReference type="SUPFAM" id="SSF55785">
    <property type="entry name" value="PYP-like sensor domain (PAS domain)"/>
    <property type="match status" value="1"/>
</dbReference>
<dbReference type="Gene3D" id="3.30.565.10">
    <property type="entry name" value="Histidine kinase-like ATPase, C-terminal domain"/>
    <property type="match status" value="1"/>
</dbReference>
<dbReference type="InterPro" id="IPR000014">
    <property type="entry name" value="PAS"/>
</dbReference>
<proteinExistence type="predicted"/>
<dbReference type="SMART" id="SM00086">
    <property type="entry name" value="PAC"/>
    <property type="match status" value="1"/>
</dbReference>
<dbReference type="GO" id="GO:0000155">
    <property type="term" value="F:phosphorelay sensor kinase activity"/>
    <property type="evidence" value="ECO:0007669"/>
    <property type="project" value="InterPro"/>
</dbReference>
<dbReference type="PROSITE" id="PS50109">
    <property type="entry name" value="HIS_KIN"/>
    <property type="match status" value="1"/>
</dbReference>
<evidence type="ECO:0000256" key="5">
    <source>
        <dbReference type="ARBA" id="ARBA00022553"/>
    </source>
</evidence>
<keyword evidence="4" id="KW-1003">Cell membrane</keyword>
<keyword evidence="6" id="KW-0808">Transferase</keyword>
<dbReference type="InterPro" id="IPR000700">
    <property type="entry name" value="PAS-assoc_C"/>
</dbReference>
<evidence type="ECO:0000256" key="3">
    <source>
        <dbReference type="ARBA" id="ARBA00012438"/>
    </source>
</evidence>
<dbReference type="Proteomes" id="UP000190961">
    <property type="component" value="Unassembled WGS sequence"/>
</dbReference>
<comment type="catalytic activity">
    <reaction evidence="1">
        <text>ATP + protein L-histidine = ADP + protein N-phospho-L-histidine.</text>
        <dbReference type="EC" id="2.7.13.3"/>
    </reaction>
</comment>
<keyword evidence="12" id="KW-1133">Transmembrane helix</keyword>
<evidence type="ECO:0000256" key="10">
    <source>
        <dbReference type="ARBA" id="ARBA00023012"/>
    </source>
</evidence>
<dbReference type="NCBIfam" id="TIGR00229">
    <property type="entry name" value="sensory_box"/>
    <property type="match status" value="1"/>
</dbReference>
<dbReference type="GO" id="GO:0005524">
    <property type="term" value="F:ATP binding"/>
    <property type="evidence" value="ECO:0007669"/>
    <property type="project" value="UniProtKB-KW"/>
</dbReference>
<dbReference type="PROSITE" id="PS50112">
    <property type="entry name" value="PAS"/>
    <property type="match status" value="1"/>
</dbReference>
<accession>A0A1T5KG19</accession>
<evidence type="ECO:0000256" key="6">
    <source>
        <dbReference type="ARBA" id="ARBA00022679"/>
    </source>
</evidence>
<dbReference type="Pfam" id="PF05227">
    <property type="entry name" value="CHASE3"/>
    <property type="match status" value="1"/>
</dbReference>
<dbReference type="PROSITE" id="PS50113">
    <property type="entry name" value="PAC"/>
    <property type="match status" value="1"/>
</dbReference>
<evidence type="ECO:0000256" key="9">
    <source>
        <dbReference type="ARBA" id="ARBA00022840"/>
    </source>
</evidence>
<reference evidence="16 17" key="1">
    <citation type="submission" date="2017-02" db="EMBL/GenBank/DDBJ databases">
        <authorList>
            <person name="Peterson S.W."/>
        </authorList>
    </citation>
    <scope>NUCLEOTIDE SEQUENCE [LARGE SCALE GENOMIC DNA]</scope>
    <source>
        <strain evidence="16 17">DSM 25262</strain>
    </source>
</reference>
<keyword evidence="12" id="KW-0812">Transmembrane</keyword>
<keyword evidence="17" id="KW-1185">Reference proteome</keyword>
<dbReference type="SMART" id="SM00091">
    <property type="entry name" value="PAS"/>
    <property type="match status" value="1"/>
</dbReference>
<dbReference type="Gene3D" id="3.30.450.20">
    <property type="entry name" value="PAS domain"/>
    <property type="match status" value="1"/>
</dbReference>
<dbReference type="STRING" id="688867.SAMN05660236_2147"/>
<evidence type="ECO:0000256" key="2">
    <source>
        <dbReference type="ARBA" id="ARBA00004236"/>
    </source>
</evidence>
<dbReference type="PRINTS" id="PR00344">
    <property type="entry name" value="BCTRLSENSOR"/>
</dbReference>
<evidence type="ECO:0000313" key="17">
    <source>
        <dbReference type="Proteomes" id="UP000190961"/>
    </source>
</evidence>
<dbReference type="InterPro" id="IPR005467">
    <property type="entry name" value="His_kinase_dom"/>
</dbReference>
<dbReference type="PANTHER" id="PTHR42878:SF15">
    <property type="entry name" value="BACTERIOPHYTOCHROME"/>
    <property type="match status" value="1"/>
</dbReference>
<dbReference type="CDD" id="cd00082">
    <property type="entry name" value="HisKA"/>
    <property type="match status" value="1"/>
</dbReference>
<dbReference type="Pfam" id="PF02518">
    <property type="entry name" value="HATPase_c"/>
    <property type="match status" value="1"/>
</dbReference>
<protein>
    <recommendedName>
        <fullName evidence="3">histidine kinase</fullName>
        <ecNumber evidence="3">2.7.13.3</ecNumber>
    </recommendedName>
</protein>
<feature type="domain" description="PAS" evidence="14">
    <location>
        <begin position="245"/>
        <end position="316"/>
    </location>
</feature>
<dbReference type="InterPro" id="IPR007891">
    <property type="entry name" value="CHASE3"/>
</dbReference>
<dbReference type="SMART" id="SM00388">
    <property type="entry name" value="HisKA"/>
    <property type="match status" value="1"/>
</dbReference>
<dbReference type="AlphaFoldDB" id="A0A1T5KG19"/>
<keyword evidence="10" id="KW-0902">Two-component regulatory system</keyword>
<dbReference type="InterPro" id="IPR004358">
    <property type="entry name" value="Sig_transdc_His_kin-like_C"/>
</dbReference>
<name>A0A1T5KG19_9BACT</name>
<dbReference type="SUPFAM" id="SSF47384">
    <property type="entry name" value="Homodimeric domain of signal transducing histidine kinase"/>
    <property type="match status" value="1"/>
</dbReference>
<keyword evidence="11 12" id="KW-0472">Membrane</keyword>
<evidence type="ECO:0000256" key="8">
    <source>
        <dbReference type="ARBA" id="ARBA00022777"/>
    </source>
</evidence>
<dbReference type="InterPro" id="IPR036097">
    <property type="entry name" value="HisK_dim/P_sf"/>
</dbReference>
<dbReference type="Gene3D" id="1.10.287.130">
    <property type="match status" value="1"/>
</dbReference>
<dbReference type="GO" id="GO:0007234">
    <property type="term" value="P:osmosensory signaling via phosphorelay pathway"/>
    <property type="evidence" value="ECO:0007669"/>
    <property type="project" value="TreeGrafter"/>
</dbReference>
<dbReference type="PANTHER" id="PTHR42878">
    <property type="entry name" value="TWO-COMPONENT HISTIDINE KINASE"/>
    <property type="match status" value="1"/>
</dbReference>
<keyword evidence="8" id="KW-0418">Kinase</keyword>
<dbReference type="SUPFAM" id="SSF55874">
    <property type="entry name" value="ATPase domain of HSP90 chaperone/DNA topoisomerase II/histidine kinase"/>
    <property type="match status" value="1"/>
</dbReference>
<feature type="transmembrane region" description="Helical" evidence="12">
    <location>
        <begin position="208"/>
        <end position="228"/>
    </location>
</feature>
<evidence type="ECO:0000259" key="13">
    <source>
        <dbReference type="PROSITE" id="PS50109"/>
    </source>
</evidence>
<feature type="domain" description="Histidine kinase" evidence="13">
    <location>
        <begin position="382"/>
        <end position="596"/>
    </location>
</feature>
<dbReference type="InterPro" id="IPR003661">
    <property type="entry name" value="HisK_dim/P_dom"/>
</dbReference>
<dbReference type="CDD" id="cd00130">
    <property type="entry name" value="PAS"/>
    <property type="match status" value="1"/>
</dbReference>
<dbReference type="EC" id="2.7.13.3" evidence="3"/>
<dbReference type="GO" id="GO:0000156">
    <property type="term" value="F:phosphorelay response regulator activity"/>
    <property type="evidence" value="ECO:0007669"/>
    <property type="project" value="TreeGrafter"/>
</dbReference>
<evidence type="ECO:0000256" key="4">
    <source>
        <dbReference type="ARBA" id="ARBA00022475"/>
    </source>
</evidence>
<comment type="subcellular location">
    <subcellularLocation>
        <location evidence="2">Cell membrane</location>
    </subcellularLocation>
</comment>
<dbReference type="InterPro" id="IPR003594">
    <property type="entry name" value="HATPase_dom"/>
</dbReference>
<dbReference type="InterPro" id="IPR050351">
    <property type="entry name" value="BphY/WalK/GraS-like"/>
</dbReference>
<evidence type="ECO:0000256" key="7">
    <source>
        <dbReference type="ARBA" id="ARBA00022741"/>
    </source>
</evidence>
<evidence type="ECO:0000256" key="1">
    <source>
        <dbReference type="ARBA" id="ARBA00000085"/>
    </source>
</evidence>
<dbReference type="InterPro" id="IPR035965">
    <property type="entry name" value="PAS-like_dom_sf"/>
</dbReference>
<dbReference type="EMBL" id="FUZU01000001">
    <property type="protein sequence ID" value="SKC62644.1"/>
    <property type="molecule type" value="Genomic_DNA"/>
</dbReference>
<keyword evidence="7" id="KW-0547">Nucleotide-binding</keyword>
<dbReference type="GO" id="GO:0030295">
    <property type="term" value="F:protein kinase activator activity"/>
    <property type="evidence" value="ECO:0007669"/>
    <property type="project" value="TreeGrafter"/>
</dbReference>
<organism evidence="16 17">
    <name type="scientific">Ohtaekwangia koreensis</name>
    <dbReference type="NCBI Taxonomy" id="688867"/>
    <lineage>
        <taxon>Bacteria</taxon>
        <taxon>Pseudomonadati</taxon>
        <taxon>Bacteroidota</taxon>
        <taxon>Cytophagia</taxon>
        <taxon>Cytophagales</taxon>
        <taxon>Fulvivirgaceae</taxon>
        <taxon>Ohtaekwangia</taxon>
    </lineage>
</organism>
<dbReference type="GO" id="GO:0005886">
    <property type="term" value="C:plasma membrane"/>
    <property type="evidence" value="ECO:0007669"/>
    <property type="project" value="UniProtKB-SubCell"/>
</dbReference>
<dbReference type="Pfam" id="PF00512">
    <property type="entry name" value="HisKA"/>
    <property type="match status" value="1"/>
</dbReference>
<keyword evidence="9" id="KW-0067">ATP-binding</keyword>
<dbReference type="SMART" id="SM00387">
    <property type="entry name" value="HATPase_c"/>
    <property type="match status" value="1"/>
</dbReference>
<evidence type="ECO:0000259" key="14">
    <source>
        <dbReference type="PROSITE" id="PS50112"/>
    </source>
</evidence>
<sequence>MIQLLDKLDKPIAVKFNCTYLYSEGMKLYIQQRVIAGFLLAIAIISALAVYSYLNNKRSIRESFLVSHSNEVLYHIEQVWSITANLESAQRAYTITGNEVFVQPYKESSGEVHQHLDDLKSLIADNAYQYERFLILRKLIDEKLLFNQKLLDTRQKNFEEAQTIHASLEGKNLMDKIYTVIADMQEHEKMLLRQRTEQREQGIQNFNWAYIALLLVTAGLLIFVFISINKNLQARFHAEESAKEAASRIQDIYDNAPCGYHSLDAKGIVTEMNKTWLDWLGYDRSEIINRVRFSDILAPGNVELFNSRFETFKTQGFVRDLEFDIIRKDKTTFPILLNATAVYDENGNFQKSRSMAIDYSQRREANLRIMALNQELEAFTYSVSHDLRAPLRSIDGYARILSEDYMDKFDAEGKRVLNIVVNNARKMGQLIDDLLEFSRVGRKEIIKGVVDMGKLAQYVSEELLFNESSRKIDLKIDTLEVTTGDAHLLRQVWINTISNAIKYTSRKEHALIEITSQSSAFETIYCIKDNGAGFDMQYVHKLFGVFQRLHRAQDFQGTGVGLAIVHRIISRHGGKVWAEGKVDEGASFYFSLPKSTQTSKLPL</sequence>
<gene>
    <name evidence="16" type="ORF">SAMN05660236_2147</name>
</gene>
<evidence type="ECO:0000256" key="11">
    <source>
        <dbReference type="ARBA" id="ARBA00023136"/>
    </source>
</evidence>
<evidence type="ECO:0000259" key="15">
    <source>
        <dbReference type="PROSITE" id="PS50113"/>
    </source>
</evidence>
<dbReference type="Pfam" id="PF13426">
    <property type="entry name" value="PAS_9"/>
    <property type="match status" value="1"/>
</dbReference>
<evidence type="ECO:0000313" key="16">
    <source>
        <dbReference type="EMBL" id="SKC62644.1"/>
    </source>
</evidence>
<feature type="transmembrane region" description="Helical" evidence="12">
    <location>
        <begin position="34"/>
        <end position="54"/>
    </location>
</feature>
<dbReference type="InterPro" id="IPR001610">
    <property type="entry name" value="PAC"/>
</dbReference>
<feature type="domain" description="PAC" evidence="15">
    <location>
        <begin position="319"/>
        <end position="371"/>
    </location>
</feature>
<dbReference type="FunFam" id="3.30.565.10:FF:000023">
    <property type="entry name" value="PAS domain-containing sensor histidine kinase"/>
    <property type="match status" value="1"/>
</dbReference>
<keyword evidence="5" id="KW-0597">Phosphoprotein</keyword>